<proteinExistence type="predicted"/>
<dbReference type="KEGG" id="nvr:FEJ81_19120"/>
<gene>
    <name evidence="1" type="ORF">FEJ81_19120</name>
</gene>
<dbReference type="RefSeq" id="WP_138246894.1">
    <property type="nucleotide sequence ID" value="NZ_CP040331.1"/>
</dbReference>
<reference evidence="2" key="1">
    <citation type="submission" date="2019-05" db="EMBL/GenBank/DDBJ databases">
        <title>Genome sequence and methylation pattern of the halophilic Archaeon Natrinema versiforme BOL5-4.</title>
        <authorList>
            <person name="DasSarma P."/>
            <person name="Anton B.P."/>
            <person name="DasSarma S.L."/>
            <person name="Martinez F.L."/>
            <person name="Guzman D."/>
            <person name="Roberts R.J."/>
            <person name="DasSarma S."/>
        </authorList>
    </citation>
    <scope>NUCLEOTIDE SEQUENCE [LARGE SCALE GENOMIC DNA]</scope>
    <source>
        <strain evidence="2">BOL5-4</strain>
        <plasmid evidence="2">pnve500</plasmid>
    </source>
</reference>
<dbReference type="InterPro" id="IPR055980">
    <property type="entry name" value="DUF7558"/>
</dbReference>
<dbReference type="AlphaFoldDB" id="A0A4P8WLK0"/>
<organism evidence="1 2">
    <name type="scientific">Natrinema versiforme</name>
    <dbReference type="NCBI Taxonomy" id="88724"/>
    <lineage>
        <taxon>Archaea</taxon>
        <taxon>Methanobacteriati</taxon>
        <taxon>Methanobacteriota</taxon>
        <taxon>Stenosarchaea group</taxon>
        <taxon>Halobacteria</taxon>
        <taxon>Halobacteriales</taxon>
        <taxon>Natrialbaceae</taxon>
        <taxon>Natrinema</taxon>
    </lineage>
</organism>
<geneLocation type="plasmid" evidence="2">
    <name>pnve500</name>
</geneLocation>
<dbReference type="Pfam" id="PF24439">
    <property type="entry name" value="DUF7558"/>
    <property type="match status" value="1"/>
</dbReference>
<evidence type="ECO:0000313" key="1">
    <source>
        <dbReference type="EMBL" id="QCS44457.1"/>
    </source>
</evidence>
<dbReference type="EMBL" id="CP040331">
    <property type="protein sequence ID" value="QCS44457.1"/>
    <property type="molecule type" value="Genomic_DNA"/>
</dbReference>
<accession>A0A4P8WLK0</accession>
<sequence>MTQQTLVDCAFCDAPSGAETGEAHTWGQDERVTHPICVDCATQTRPDPDERDYVTCDGCGLVVDTLAELTRFCVELGHLKGTLQLCARCNPSGLAAYWTRNLEDHLDTAPVE</sequence>
<evidence type="ECO:0000313" key="2">
    <source>
        <dbReference type="Proteomes" id="UP000302218"/>
    </source>
</evidence>
<dbReference type="OrthoDB" id="254495at2157"/>
<dbReference type="GeneID" id="40267432"/>
<keyword evidence="1" id="KW-0614">Plasmid</keyword>
<protein>
    <submittedName>
        <fullName evidence="1">Uncharacterized protein</fullName>
    </submittedName>
</protein>
<name>A0A4P8WLK0_9EURY</name>
<dbReference type="Proteomes" id="UP000302218">
    <property type="component" value="Plasmid pNVE500"/>
</dbReference>